<dbReference type="SUPFAM" id="SSF46689">
    <property type="entry name" value="Homeodomain-like"/>
    <property type="match status" value="1"/>
</dbReference>
<evidence type="ECO:0000313" key="8">
    <source>
        <dbReference type="Proteomes" id="UP000471120"/>
    </source>
</evidence>
<keyword evidence="2" id="KW-0805">Transcription regulation</keyword>
<dbReference type="Gene3D" id="1.10.357.10">
    <property type="entry name" value="Tetracycline Repressor, domain 2"/>
    <property type="match status" value="1"/>
</dbReference>
<evidence type="ECO:0000256" key="3">
    <source>
        <dbReference type="ARBA" id="ARBA00023125"/>
    </source>
</evidence>
<dbReference type="InterPro" id="IPR009057">
    <property type="entry name" value="Homeodomain-like_sf"/>
</dbReference>
<feature type="DNA-binding region" description="H-T-H motif" evidence="5">
    <location>
        <begin position="31"/>
        <end position="50"/>
    </location>
</feature>
<dbReference type="Proteomes" id="UP000471120">
    <property type="component" value="Unassembled WGS sequence"/>
</dbReference>
<dbReference type="RefSeq" id="WP_010837154.1">
    <property type="nucleotide sequence ID" value="NZ_QRCM01000001.1"/>
</dbReference>
<dbReference type="InterPro" id="IPR036271">
    <property type="entry name" value="Tet_transcr_reg_TetR-rel_C_sf"/>
</dbReference>
<dbReference type="PANTHER" id="PTHR30055">
    <property type="entry name" value="HTH-TYPE TRANSCRIPTIONAL REGULATOR RUTR"/>
    <property type="match status" value="1"/>
</dbReference>
<comment type="caution">
    <text evidence="7">The sequence shown here is derived from an EMBL/GenBank/DDBJ whole genome shotgun (WGS) entry which is preliminary data.</text>
</comment>
<organism evidence="7 8">
    <name type="scientific">Rhodococcus rhodnii</name>
    <dbReference type="NCBI Taxonomy" id="38312"/>
    <lineage>
        <taxon>Bacteria</taxon>
        <taxon>Bacillati</taxon>
        <taxon>Actinomycetota</taxon>
        <taxon>Actinomycetes</taxon>
        <taxon>Mycobacteriales</taxon>
        <taxon>Nocardiaceae</taxon>
        <taxon>Rhodococcus</taxon>
    </lineage>
</organism>
<proteinExistence type="predicted"/>
<dbReference type="Pfam" id="PF00440">
    <property type="entry name" value="TetR_N"/>
    <property type="match status" value="1"/>
</dbReference>
<dbReference type="SUPFAM" id="SSF48498">
    <property type="entry name" value="Tetracyclin repressor-like, C-terminal domain"/>
    <property type="match status" value="1"/>
</dbReference>
<evidence type="ECO:0000256" key="4">
    <source>
        <dbReference type="ARBA" id="ARBA00023163"/>
    </source>
</evidence>
<dbReference type="GO" id="GO:0000976">
    <property type="term" value="F:transcription cis-regulatory region binding"/>
    <property type="evidence" value="ECO:0007669"/>
    <property type="project" value="TreeGrafter"/>
</dbReference>
<feature type="domain" description="HTH tetR-type" evidence="6">
    <location>
        <begin position="8"/>
        <end position="68"/>
    </location>
</feature>
<dbReference type="InterPro" id="IPR001647">
    <property type="entry name" value="HTH_TetR"/>
</dbReference>
<evidence type="ECO:0000256" key="5">
    <source>
        <dbReference type="PROSITE-ProRule" id="PRU00335"/>
    </source>
</evidence>
<sequence>MTTRRYSSTNPELLAQAVFDVAADAGLDNASVREVAKRAGVSIGAVQHHFSTKDEMLVFTLRAASARLVERVTDVASIAAGGPHDVLVAMLSEMLPLDERRSKEAHVRAAFAVRAVSVPGLADIRSRGMFAIRSAVAAVLLDAGAPDAEIRAGGLVASAEGFAASALADRQSYPTAYLQRSIAQFVDLALRDRVEVGDAVELAS</sequence>
<dbReference type="InterPro" id="IPR050109">
    <property type="entry name" value="HTH-type_TetR-like_transc_reg"/>
</dbReference>
<dbReference type="GO" id="GO:0003700">
    <property type="term" value="F:DNA-binding transcription factor activity"/>
    <property type="evidence" value="ECO:0007669"/>
    <property type="project" value="TreeGrafter"/>
</dbReference>
<dbReference type="PROSITE" id="PS50977">
    <property type="entry name" value="HTH_TETR_2"/>
    <property type="match status" value="1"/>
</dbReference>
<evidence type="ECO:0000256" key="1">
    <source>
        <dbReference type="ARBA" id="ARBA00022491"/>
    </source>
</evidence>
<dbReference type="AlphaFoldDB" id="A0A6P2C9I9"/>
<keyword evidence="4" id="KW-0804">Transcription</keyword>
<dbReference type="PANTHER" id="PTHR30055:SF234">
    <property type="entry name" value="HTH-TYPE TRANSCRIPTIONAL REGULATOR BETI"/>
    <property type="match status" value="1"/>
</dbReference>
<accession>A0A6P2C9I9</accession>
<dbReference type="Pfam" id="PF13977">
    <property type="entry name" value="TetR_C_6"/>
    <property type="match status" value="1"/>
</dbReference>
<evidence type="ECO:0000256" key="2">
    <source>
        <dbReference type="ARBA" id="ARBA00023015"/>
    </source>
</evidence>
<protein>
    <submittedName>
        <fullName evidence="7">TetR/AcrR family transcriptional regulator</fullName>
    </submittedName>
</protein>
<keyword evidence="3 5" id="KW-0238">DNA-binding</keyword>
<evidence type="ECO:0000259" key="6">
    <source>
        <dbReference type="PROSITE" id="PS50977"/>
    </source>
</evidence>
<name>A0A6P2C9I9_9NOCA</name>
<dbReference type="InterPro" id="IPR039538">
    <property type="entry name" value="BetI_C"/>
</dbReference>
<gene>
    <name evidence="7" type="ORF">DW322_03105</name>
</gene>
<reference evidence="7 8" key="1">
    <citation type="submission" date="2018-07" db="EMBL/GenBank/DDBJ databases">
        <title>Genome sequence of Rhodococcus rhodnii ATCC 35071 from Rhodnius prolixus.</title>
        <authorList>
            <person name="Patel V."/>
            <person name="Vogel K.J."/>
        </authorList>
    </citation>
    <scope>NUCLEOTIDE SEQUENCE [LARGE SCALE GENOMIC DNA]</scope>
    <source>
        <strain evidence="7 8">ATCC 35071</strain>
    </source>
</reference>
<dbReference type="EMBL" id="QRCM01000001">
    <property type="protein sequence ID" value="TXG89409.1"/>
    <property type="molecule type" value="Genomic_DNA"/>
</dbReference>
<keyword evidence="1" id="KW-0678">Repressor</keyword>
<evidence type="ECO:0000313" key="7">
    <source>
        <dbReference type="EMBL" id="TXG89409.1"/>
    </source>
</evidence>